<dbReference type="STRING" id="1391654.AKJ09_02491"/>
<keyword evidence="12" id="KW-1185">Reference proteome</keyword>
<protein>
    <submittedName>
        <fullName evidence="11">Methionyl-tRNA synthetase</fullName>
    </submittedName>
</protein>
<dbReference type="SUPFAM" id="SSF47323">
    <property type="entry name" value="Anticodon-binding domain of a subclass of class I aminoacyl-tRNA synthetases"/>
    <property type="match status" value="1"/>
</dbReference>
<dbReference type="PANTHER" id="PTHR45765:SF1">
    <property type="entry name" value="METHIONINE--TRNA LIGASE, CYTOPLASMIC"/>
    <property type="match status" value="1"/>
</dbReference>
<evidence type="ECO:0000256" key="9">
    <source>
        <dbReference type="PROSITE-ProRule" id="PRU00209"/>
    </source>
</evidence>
<dbReference type="InterPro" id="IPR012340">
    <property type="entry name" value="NA-bd_OB-fold"/>
</dbReference>
<keyword evidence="2 9" id="KW-0820">tRNA-binding</keyword>
<sequence>MGLCVKLADGKVPARGATTELEDALFTDVKNILGMVRQAWLDLEPHRAMEATFALASAGNLYVDRAAPWATVKQDPARAHTQLNVLLELLSALSIAIWPAMPNKSDEMRAKLGLPSLRVRLVKTAEKVPKKDKLLRLTVDLGEESPRTIVAGLALTFKEPEVLVGRRVVVVANLAPRDFGSADFGKGKEKLVSHGMLLASGPSEDLRLASIADHAPAGARLK</sequence>
<keyword evidence="7 11" id="KW-0030">Aminoacyl-tRNA synthetase</keyword>
<dbReference type="GO" id="GO:0005524">
    <property type="term" value="F:ATP binding"/>
    <property type="evidence" value="ECO:0007669"/>
    <property type="project" value="UniProtKB-KW"/>
</dbReference>
<keyword evidence="4" id="KW-0547">Nucleotide-binding</keyword>
<reference evidence="11 12" key="1">
    <citation type="submission" date="2015-08" db="EMBL/GenBank/DDBJ databases">
        <authorList>
            <person name="Babu N.S."/>
            <person name="Beckwith C.J."/>
            <person name="Beseler K.G."/>
            <person name="Brison A."/>
            <person name="Carone J.V."/>
            <person name="Caskin T.P."/>
            <person name="Diamond M."/>
            <person name="Durham M.E."/>
            <person name="Foxe J.M."/>
            <person name="Go M."/>
            <person name="Henderson B.A."/>
            <person name="Jones I.B."/>
            <person name="McGettigan J.A."/>
            <person name="Micheletti S.J."/>
            <person name="Nasrallah M.E."/>
            <person name="Ortiz D."/>
            <person name="Piller C.R."/>
            <person name="Privatt S.R."/>
            <person name="Schneider S.L."/>
            <person name="Sharp S."/>
            <person name="Smith T.C."/>
            <person name="Stanton J.D."/>
            <person name="Ullery H.E."/>
            <person name="Wilson R.J."/>
            <person name="Serrano M.G."/>
            <person name="Buck G."/>
            <person name="Lee V."/>
            <person name="Wang Y."/>
            <person name="Carvalho R."/>
            <person name="Voegtly L."/>
            <person name="Shi R."/>
            <person name="Duckworth R."/>
            <person name="Johnson A."/>
            <person name="Loviza R."/>
            <person name="Walstead R."/>
            <person name="Shah Z."/>
            <person name="Kiflezghi M."/>
            <person name="Wade K."/>
            <person name="Ball S.L."/>
            <person name="Bradley K.W."/>
            <person name="Asai D.J."/>
            <person name="Bowman C.A."/>
            <person name="Russell D.A."/>
            <person name="Pope W.H."/>
            <person name="Jacobs-Sera D."/>
            <person name="Hendrix R.W."/>
            <person name="Hatfull G.F."/>
        </authorList>
    </citation>
    <scope>NUCLEOTIDE SEQUENCE [LARGE SCALE GENOMIC DNA]</scope>
    <source>
        <strain evidence="11 12">DSM 27648</strain>
    </source>
</reference>
<organism evidence="11 12">
    <name type="scientific">Labilithrix luteola</name>
    <dbReference type="NCBI Taxonomy" id="1391654"/>
    <lineage>
        <taxon>Bacteria</taxon>
        <taxon>Pseudomonadati</taxon>
        <taxon>Myxococcota</taxon>
        <taxon>Polyangia</taxon>
        <taxon>Polyangiales</taxon>
        <taxon>Labilitrichaceae</taxon>
        <taxon>Labilithrix</taxon>
    </lineage>
</organism>
<dbReference type="Pfam" id="PF19303">
    <property type="entry name" value="Anticodon_3"/>
    <property type="match status" value="1"/>
</dbReference>
<dbReference type="KEGG" id="llu:AKJ09_02491"/>
<keyword evidence="6 9" id="KW-0694">RNA-binding</keyword>
<comment type="catalytic activity">
    <reaction evidence="8">
        <text>tRNA(Met) + L-methionine + ATP = L-methionyl-tRNA(Met) + AMP + diphosphate</text>
        <dbReference type="Rhea" id="RHEA:13481"/>
        <dbReference type="Rhea" id="RHEA-COMP:9667"/>
        <dbReference type="Rhea" id="RHEA-COMP:9698"/>
        <dbReference type="ChEBI" id="CHEBI:30616"/>
        <dbReference type="ChEBI" id="CHEBI:33019"/>
        <dbReference type="ChEBI" id="CHEBI:57844"/>
        <dbReference type="ChEBI" id="CHEBI:78442"/>
        <dbReference type="ChEBI" id="CHEBI:78530"/>
        <dbReference type="ChEBI" id="CHEBI:456215"/>
        <dbReference type="EC" id="6.1.1.10"/>
    </reaction>
</comment>
<dbReference type="EMBL" id="CP012333">
    <property type="protein sequence ID" value="AKU95827.1"/>
    <property type="molecule type" value="Genomic_DNA"/>
</dbReference>
<evidence type="ECO:0000313" key="11">
    <source>
        <dbReference type="EMBL" id="AKU95827.1"/>
    </source>
</evidence>
<evidence type="ECO:0000256" key="6">
    <source>
        <dbReference type="ARBA" id="ARBA00022884"/>
    </source>
</evidence>
<keyword evidence="3" id="KW-0436">Ligase</keyword>
<dbReference type="InterPro" id="IPR009080">
    <property type="entry name" value="tRNAsynth_Ia_anticodon-bd"/>
</dbReference>
<dbReference type="AlphaFoldDB" id="A0A0K1PQM6"/>
<dbReference type="InterPro" id="IPR002547">
    <property type="entry name" value="tRNA-bd_dom"/>
</dbReference>
<proteinExistence type="inferred from homology"/>
<dbReference type="Proteomes" id="UP000064967">
    <property type="component" value="Chromosome"/>
</dbReference>
<dbReference type="InterPro" id="IPR041872">
    <property type="entry name" value="Anticodon_Met"/>
</dbReference>
<dbReference type="Pfam" id="PF01588">
    <property type="entry name" value="tRNA_bind"/>
    <property type="match status" value="1"/>
</dbReference>
<dbReference type="InterPro" id="IPR023458">
    <property type="entry name" value="Met-tRNA_ligase_1"/>
</dbReference>
<dbReference type="PROSITE" id="PS50886">
    <property type="entry name" value="TRBD"/>
    <property type="match status" value="1"/>
</dbReference>
<dbReference type="GO" id="GO:0000049">
    <property type="term" value="F:tRNA binding"/>
    <property type="evidence" value="ECO:0007669"/>
    <property type="project" value="UniProtKB-UniRule"/>
</dbReference>
<name>A0A0K1PQM6_9BACT</name>
<dbReference type="SUPFAM" id="SSF50249">
    <property type="entry name" value="Nucleic acid-binding proteins"/>
    <property type="match status" value="1"/>
</dbReference>
<evidence type="ECO:0000256" key="4">
    <source>
        <dbReference type="ARBA" id="ARBA00022741"/>
    </source>
</evidence>
<evidence type="ECO:0000256" key="1">
    <source>
        <dbReference type="ARBA" id="ARBA00008258"/>
    </source>
</evidence>
<evidence type="ECO:0000256" key="3">
    <source>
        <dbReference type="ARBA" id="ARBA00022598"/>
    </source>
</evidence>
<evidence type="ECO:0000256" key="7">
    <source>
        <dbReference type="ARBA" id="ARBA00023146"/>
    </source>
</evidence>
<dbReference type="GO" id="GO:0006431">
    <property type="term" value="P:methionyl-tRNA aminoacylation"/>
    <property type="evidence" value="ECO:0007669"/>
    <property type="project" value="TreeGrafter"/>
</dbReference>
<evidence type="ECO:0000313" key="12">
    <source>
        <dbReference type="Proteomes" id="UP000064967"/>
    </source>
</evidence>
<evidence type="ECO:0000256" key="5">
    <source>
        <dbReference type="ARBA" id="ARBA00022840"/>
    </source>
</evidence>
<dbReference type="GO" id="GO:0005829">
    <property type="term" value="C:cytosol"/>
    <property type="evidence" value="ECO:0007669"/>
    <property type="project" value="TreeGrafter"/>
</dbReference>
<dbReference type="Gene3D" id="1.10.730.10">
    <property type="entry name" value="Isoleucyl-tRNA Synthetase, Domain 1"/>
    <property type="match status" value="1"/>
</dbReference>
<feature type="domain" description="TRNA-binding" evidence="10">
    <location>
        <begin position="111"/>
        <end position="222"/>
    </location>
</feature>
<evidence type="ECO:0000256" key="8">
    <source>
        <dbReference type="ARBA" id="ARBA00047364"/>
    </source>
</evidence>
<gene>
    <name evidence="11" type="ORF">AKJ09_02491</name>
</gene>
<evidence type="ECO:0000256" key="2">
    <source>
        <dbReference type="ARBA" id="ARBA00022555"/>
    </source>
</evidence>
<comment type="similarity">
    <text evidence="1">Belongs to the class-I aminoacyl-tRNA synthetase family. MetG type 1 subfamily.</text>
</comment>
<dbReference type="PANTHER" id="PTHR45765">
    <property type="entry name" value="METHIONINE--TRNA LIGASE"/>
    <property type="match status" value="1"/>
</dbReference>
<evidence type="ECO:0000259" key="10">
    <source>
        <dbReference type="PROSITE" id="PS50886"/>
    </source>
</evidence>
<keyword evidence="5" id="KW-0067">ATP-binding</keyword>
<accession>A0A0K1PQM6</accession>
<dbReference type="GO" id="GO:0004825">
    <property type="term" value="F:methionine-tRNA ligase activity"/>
    <property type="evidence" value="ECO:0007669"/>
    <property type="project" value="UniProtKB-EC"/>
</dbReference>